<dbReference type="NCBIfam" id="TIGR03920">
    <property type="entry name" value="T7SS_EccD"/>
    <property type="match status" value="1"/>
</dbReference>
<evidence type="ECO:0000256" key="2">
    <source>
        <dbReference type="ARBA" id="ARBA00006162"/>
    </source>
</evidence>
<dbReference type="RefSeq" id="WP_014985564.1">
    <property type="nucleotide sequence ID" value="NC_018681.1"/>
</dbReference>
<dbReference type="Pfam" id="PF19053">
    <property type="entry name" value="EccD"/>
    <property type="match status" value="1"/>
</dbReference>
<dbReference type="KEGG" id="nbr:O3I_023770"/>
<dbReference type="Proteomes" id="UP000006304">
    <property type="component" value="Chromosome"/>
</dbReference>
<evidence type="ECO:0000313" key="9">
    <source>
        <dbReference type="EMBL" id="AFU02709.1"/>
    </source>
</evidence>
<reference evidence="9 10" key="1">
    <citation type="journal article" date="2012" name="J. Bacteriol.">
        <title>Complete genome sequence of Nocardia brasiliensis HUJEG-1.</title>
        <authorList>
            <person name="Vera-Cabrera L."/>
            <person name="Ortiz-Lopez R."/>
            <person name="Elizondo-Gonzalez R."/>
            <person name="Perez-Maya A.A."/>
            <person name="Ocampo-Candiani J."/>
        </authorList>
    </citation>
    <scope>NUCLEOTIDE SEQUENCE [LARGE SCALE GENOMIC DNA]</scope>
    <source>
        <strain evidence="10">ATCC 700358</strain>
    </source>
</reference>
<evidence type="ECO:0000259" key="8">
    <source>
        <dbReference type="Pfam" id="PF19053"/>
    </source>
</evidence>
<feature type="transmembrane region" description="Helical" evidence="7">
    <location>
        <begin position="219"/>
        <end position="237"/>
    </location>
</feature>
<feature type="transmembrane region" description="Helical" evidence="7">
    <location>
        <begin position="477"/>
        <end position="497"/>
    </location>
</feature>
<feature type="transmembrane region" description="Helical" evidence="7">
    <location>
        <begin position="189"/>
        <end position="207"/>
    </location>
</feature>
<dbReference type="InterPro" id="IPR044049">
    <property type="entry name" value="EccD_transm"/>
</dbReference>
<gene>
    <name evidence="9" type="ORF">O3I_023770</name>
</gene>
<dbReference type="EMBL" id="CP003876">
    <property type="protein sequence ID" value="AFU02709.1"/>
    <property type="molecule type" value="Genomic_DNA"/>
</dbReference>
<dbReference type="InterPro" id="IPR006707">
    <property type="entry name" value="T7SS_EccD"/>
</dbReference>
<proteinExistence type="inferred from homology"/>
<keyword evidence="10" id="KW-1185">Reference proteome</keyword>
<evidence type="ECO:0000256" key="7">
    <source>
        <dbReference type="SAM" id="Phobius"/>
    </source>
</evidence>
<feature type="transmembrane region" description="Helical" evidence="7">
    <location>
        <begin position="360"/>
        <end position="381"/>
    </location>
</feature>
<organism evidence="9 10">
    <name type="scientific">Nocardia brasiliensis (strain ATCC 700358 / HUJEG-1)</name>
    <dbReference type="NCBI Taxonomy" id="1133849"/>
    <lineage>
        <taxon>Bacteria</taxon>
        <taxon>Bacillati</taxon>
        <taxon>Actinomycetota</taxon>
        <taxon>Actinomycetes</taxon>
        <taxon>Mycobacteriales</taxon>
        <taxon>Nocardiaceae</taxon>
        <taxon>Nocardia</taxon>
    </lineage>
</organism>
<name>K0F048_NOCB7</name>
<dbReference type="Gene3D" id="3.10.20.90">
    <property type="entry name" value="Phosphatidylinositol 3-kinase Catalytic Subunit, Chain A, domain 1"/>
    <property type="match status" value="1"/>
</dbReference>
<dbReference type="GO" id="GO:0005886">
    <property type="term" value="C:plasma membrane"/>
    <property type="evidence" value="ECO:0007669"/>
    <property type="project" value="UniProtKB-SubCell"/>
</dbReference>
<dbReference type="HOGENOM" id="CLU_038936_0_0_11"/>
<keyword evidence="5 7" id="KW-1133">Transmembrane helix</keyword>
<protein>
    <recommendedName>
        <fullName evidence="8">EccD-like transmembrane domain-containing protein</fullName>
    </recommendedName>
</protein>
<keyword evidence="3" id="KW-1003">Cell membrane</keyword>
<feature type="transmembrane region" description="Helical" evidence="7">
    <location>
        <begin position="128"/>
        <end position="150"/>
    </location>
</feature>
<feature type="transmembrane region" description="Helical" evidence="7">
    <location>
        <begin position="436"/>
        <end position="457"/>
    </location>
</feature>
<feature type="domain" description="EccD-like transmembrane" evidence="8">
    <location>
        <begin position="135"/>
        <end position="499"/>
    </location>
</feature>
<keyword evidence="6 7" id="KW-0472">Membrane</keyword>
<feature type="transmembrane region" description="Helical" evidence="7">
    <location>
        <begin position="156"/>
        <end position="177"/>
    </location>
</feature>
<keyword evidence="4 7" id="KW-0812">Transmembrane</keyword>
<feature type="transmembrane region" description="Helical" evidence="7">
    <location>
        <begin position="410"/>
        <end position="430"/>
    </location>
</feature>
<dbReference type="Pfam" id="PF08817">
    <property type="entry name" value="YukD"/>
    <property type="match status" value="1"/>
</dbReference>
<dbReference type="eggNOG" id="ENOG5031ZTA">
    <property type="taxonomic scope" value="Bacteria"/>
</dbReference>
<dbReference type="AlphaFoldDB" id="K0F048"/>
<sequence>MAAPTQSAEAARVRVGVLVATYQVDVVIPTKFTVETFIDDLLVVLAEAIDDDDVDFTAPTGLWSLARPGEPPIPRWHVLADYDIADGALLMLSVVESGEEFRPVVEDITDALALTNEREFAEYDAETSMITGTVVLCLGAAAAAVLLSWSWMRTGSFWWCGLPALLLGVAAVLGAVWTARRGTRPRVGLGVALSAVPLLFAGGAMLIPPPYGEPGPFGAANLAAGAVLAAVSTIVLLRLTGWAVATMLAATTLALAATAAALTATYTNLGIHQIGGGALLIGLVLLTFASRLAVMLARIQPPDLPDPGNDVTPASLADIFDAESGAADGRISADPSHEPRGRTGSDIESRARYAVACLRGLIVAIATLLAVAAVAVCVVSPGGIREIVVAMAVAAILVMRARWHPDRVQALALIGAAATVVLGVGCVLVGTYSTPWVRLLVVLTVVSIAGAGCAGAVQLPKRRLTPVTRRMIDLLEYALIVLVPVLACWIAGIYTALRRI</sequence>
<feature type="transmembrane region" description="Helical" evidence="7">
    <location>
        <begin position="270"/>
        <end position="289"/>
    </location>
</feature>
<feature type="transmembrane region" description="Helical" evidence="7">
    <location>
        <begin position="244"/>
        <end position="264"/>
    </location>
</feature>
<evidence type="ECO:0000256" key="6">
    <source>
        <dbReference type="ARBA" id="ARBA00023136"/>
    </source>
</evidence>
<evidence type="ECO:0000256" key="4">
    <source>
        <dbReference type="ARBA" id="ARBA00022692"/>
    </source>
</evidence>
<evidence type="ECO:0000313" key="10">
    <source>
        <dbReference type="Proteomes" id="UP000006304"/>
    </source>
</evidence>
<evidence type="ECO:0000256" key="1">
    <source>
        <dbReference type="ARBA" id="ARBA00004651"/>
    </source>
</evidence>
<evidence type="ECO:0000256" key="3">
    <source>
        <dbReference type="ARBA" id="ARBA00022475"/>
    </source>
</evidence>
<comment type="similarity">
    <text evidence="2">Belongs to the EccD/Snm4 family.</text>
</comment>
<dbReference type="InterPro" id="IPR024962">
    <property type="entry name" value="YukD-like"/>
</dbReference>
<dbReference type="STRING" id="1133849.O3I_023770"/>
<dbReference type="PIRSF" id="PIRSF017804">
    <property type="entry name" value="Secretion_EccD1"/>
    <property type="match status" value="1"/>
</dbReference>
<comment type="subcellular location">
    <subcellularLocation>
        <location evidence="1">Cell membrane</location>
        <topology evidence="1">Multi-pass membrane protein</topology>
    </subcellularLocation>
</comment>
<accession>K0F048</accession>
<evidence type="ECO:0000256" key="5">
    <source>
        <dbReference type="ARBA" id="ARBA00022989"/>
    </source>
</evidence>